<accession>A0A6L2N7N0</accession>
<dbReference type="EMBL" id="BKCJ010008093">
    <property type="protein sequence ID" value="GEU80514.1"/>
    <property type="molecule type" value="Genomic_DNA"/>
</dbReference>
<proteinExistence type="predicted"/>
<name>A0A6L2N7N0_TANCI</name>
<dbReference type="AlphaFoldDB" id="A0A6L2N7N0"/>
<gene>
    <name evidence="2" type="ORF">Tci_052492</name>
</gene>
<organism evidence="2">
    <name type="scientific">Tanacetum cinerariifolium</name>
    <name type="common">Dalmatian daisy</name>
    <name type="synonym">Chrysanthemum cinerariifolium</name>
    <dbReference type="NCBI Taxonomy" id="118510"/>
    <lineage>
        <taxon>Eukaryota</taxon>
        <taxon>Viridiplantae</taxon>
        <taxon>Streptophyta</taxon>
        <taxon>Embryophyta</taxon>
        <taxon>Tracheophyta</taxon>
        <taxon>Spermatophyta</taxon>
        <taxon>Magnoliopsida</taxon>
        <taxon>eudicotyledons</taxon>
        <taxon>Gunneridae</taxon>
        <taxon>Pentapetalae</taxon>
        <taxon>asterids</taxon>
        <taxon>campanulids</taxon>
        <taxon>Asterales</taxon>
        <taxon>Asteraceae</taxon>
        <taxon>Asteroideae</taxon>
        <taxon>Anthemideae</taxon>
        <taxon>Anthemidinae</taxon>
        <taxon>Tanacetum</taxon>
    </lineage>
</organism>
<evidence type="ECO:0000313" key="2">
    <source>
        <dbReference type="EMBL" id="GEU80514.1"/>
    </source>
</evidence>
<feature type="region of interest" description="Disordered" evidence="1">
    <location>
        <begin position="1"/>
        <end position="31"/>
    </location>
</feature>
<feature type="compositionally biased region" description="Low complexity" evidence="1">
    <location>
        <begin position="19"/>
        <end position="28"/>
    </location>
</feature>
<protein>
    <submittedName>
        <fullName evidence="2">Uncharacterized protein</fullName>
    </submittedName>
</protein>
<feature type="compositionally biased region" description="Acidic residues" evidence="1">
    <location>
        <begin position="9"/>
        <end position="18"/>
    </location>
</feature>
<evidence type="ECO:0000256" key="1">
    <source>
        <dbReference type="SAM" id="MobiDB-lite"/>
    </source>
</evidence>
<sequence>MGDISFSTTDDDESDEEQSQASSSTSTSRRYKKISMTGCVLFLKARDAPTPVDQYVWKFIKSQVKLTNCILALRVVNASNVDVGSSKGEVKEMKSSEVGNEVRDVGFNVCLLDVGYWGLNVRM</sequence>
<comment type="caution">
    <text evidence="2">The sequence shown here is derived from an EMBL/GenBank/DDBJ whole genome shotgun (WGS) entry which is preliminary data.</text>
</comment>
<reference evidence="2" key="1">
    <citation type="journal article" date="2019" name="Sci. Rep.">
        <title>Draft genome of Tanacetum cinerariifolium, the natural source of mosquito coil.</title>
        <authorList>
            <person name="Yamashiro T."/>
            <person name="Shiraishi A."/>
            <person name="Satake H."/>
            <person name="Nakayama K."/>
        </authorList>
    </citation>
    <scope>NUCLEOTIDE SEQUENCE</scope>
</reference>